<organism evidence="2 3">
    <name type="scientific">Guyparkeria halophila</name>
    <dbReference type="NCBI Taxonomy" id="47960"/>
    <lineage>
        <taxon>Bacteria</taxon>
        <taxon>Pseudomonadati</taxon>
        <taxon>Pseudomonadota</taxon>
        <taxon>Gammaproteobacteria</taxon>
        <taxon>Chromatiales</taxon>
        <taxon>Thioalkalibacteraceae</taxon>
        <taxon>Guyparkeria</taxon>
    </lineage>
</organism>
<accession>A0A6I6D165</accession>
<dbReference type="EMBL" id="CP046415">
    <property type="protein sequence ID" value="QGT77847.1"/>
    <property type="molecule type" value="Genomic_DNA"/>
</dbReference>
<keyword evidence="1" id="KW-0472">Membrane</keyword>
<keyword evidence="1" id="KW-1133">Transmembrane helix</keyword>
<sequence length="268" mass="28615">MRKRPASSGARWIAGGWQLLKTRPGLVIGSVLLMYLLVFLTSFVPVIGMGAGYLIAPILGGGVIVIFARIAEILERAEDEPLAREQPIGFDLLFSQFSGQAPWRPLLGLGGVTILVNLAILLLLAAFLTAAMPDGGMAALNNPETTDSERLAQLLPILTSGSAMGIWLAVIVIYVLYLSAMLFAIPRVVLAGAGLTAALTASFRAVWLNWLPMLIFGLIWLALFMTIPLTAGLSAILLVPWAWAALYAAYVSIFPAEEPRAQTDDAVG</sequence>
<feature type="transmembrane region" description="Helical" evidence="1">
    <location>
        <begin position="26"/>
        <end position="47"/>
    </location>
</feature>
<dbReference type="KEGG" id="ghl:GM160_02465"/>
<keyword evidence="3" id="KW-1185">Reference proteome</keyword>
<dbReference type="Proteomes" id="UP000427716">
    <property type="component" value="Chromosome"/>
</dbReference>
<feature type="transmembrane region" description="Helical" evidence="1">
    <location>
        <begin position="53"/>
        <end position="71"/>
    </location>
</feature>
<dbReference type="RefSeq" id="WP_156227875.1">
    <property type="nucleotide sequence ID" value="NZ_CP046415.1"/>
</dbReference>
<feature type="transmembrane region" description="Helical" evidence="1">
    <location>
        <begin position="151"/>
        <end position="176"/>
    </location>
</feature>
<evidence type="ECO:0000256" key="1">
    <source>
        <dbReference type="SAM" id="Phobius"/>
    </source>
</evidence>
<evidence type="ECO:0008006" key="4">
    <source>
        <dbReference type="Google" id="ProtNLM"/>
    </source>
</evidence>
<feature type="transmembrane region" description="Helical" evidence="1">
    <location>
        <begin position="213"/>
        <end position="239"/>
    </location>
</feature>
<keyword evidence="1" id="KW-0812">Transmembrane</keyword>
<gene>
    <name evidence="2" type="ORF">GM160_02465</name>
</gene>
<name>A0A6I6D165_9GAMM</name>
<dbReference type="NCBIfam" id="NF041043">
    <property type="entry name" value="BPSS1780_fam"/>
    <property type="match status" value="1"/>
</dbReference>
<dbReference type="AlphaFoldDB" id="A0A6I6D165"/>
<dbReference type="InterPro" id="IPR047798">
    <property type="entry name" value="BPSS1780-like"/>
</dbReference>
<protein>
    <recommendedName>
        <fullName evidence="4">DUF2189 domain-containing protein</fullName>
    </recommendedName>
</protein>
<evidence type="ECO:0000313" key="3">
    <source>
        <dbReference type="Proteomes" id="UP000427716"/>
    </source>
</evidence>
<evidence type="ECO:0000313" key="2">
    <source>
        <dbReference type="EMBL" id="QGT77847.1"/>
    </source>
</evidence>
<feature type="transmembrane region" description="Helical" evidence="1">
    <location>
        <begin position="106"/>
        <end position="131"/>
    </location>
</feature>
<reference evidence="2 3" key="1">
    <citation type="submission" date="2019-11" db="EMBL/GenBank/DDBJ databases">
        <authorList>
            <person name="Zhang J."/>
            <person name="Sun C."/>
        </authorList>
    </citation>
    <scope>NUCLEOTIDE SEQUENCE [LARGE SCALE GENOMIC DNA]</scope>
    <source>
        <strain evidence="3">sp2</strain>
    </source>
</reference>
<proteinExistence type="predicted"/>